<dbReference type="RefSeq" id="WP_244436051.1">
    <property type="nucleotide sequence ID" value="NZ_CP126026.1"/>
</dbReference>
<feature type="region of interest" description="Disordered" evidence="1">
    <location>
        <begin position="1"/>
        <end position="59"/>
    </location>
</feature>
<comment type="caution">
    <text evidence="2">The sequence shown here is derived from an EMBL/GenBank/DDBJ whole genome shotgun (WGS) entry which is preliminary data.</text>
</comment>
<protein>
    <submittedName>
        <fullName evidence="2">Uncharacterized protein</fullName>
    </submittedName>
</protein>
<name>A0ABV4FEG4_BRAEL</name>
<accession>A0ABV4FEG4</accession>
<dbReference type="Proteomes" id="UP001565471">
    <property type="component" value="Unassembled WGS sequence"/>
</dbReference>
<feature type="compositionally biased region" description="Basic and acidic residues" evidence="1">
    <location>
        <begin position="8"/>
        <end position="42"/>
    </location>
</feature>
<sequence>MNQKQRKPVPEDHTSVSKDEESGARGLQRDLQDRLQPAHDEPVSAPVSDSAPHPEAPAG</sequence>
<organism evidence="2 3">
    <name type="scientific">Bradyrhizobium elkanii</name>
    <dbReference type="NCBI Taxonomy" id="29448"/>
    <lineage>
        <taxon>Bacteria</taxon>
        <taxon>Pseudomonadati</taxon>
        <taxon>Pseudomonadota</taxon>
        <taxon>Alphaproteobacteria</taxon>
        <taxon>Hyphomicrobiales</taxon>
        <taxon>Nitrobacteraceae</taxon>
        <taxon>Bradyrhizobium</taxon>
    </lineage>
</organism>
<gene>
    <name evidence="2" type="ORF">ABIF29_008056</name>
</gene>
<evidence type="ECO:0000313" key="2">
    <source>
        <dbReference type="EMBL" id="MEY9321257.1"/>
    </source>
</evidence>
<dbReference type="EMBL" id="JBGBZA010000002">
    <property type="protein sequence ID" value="MEY9321257.1"/>
    <property type="molecule type" value="Genomic_DNA"/>
</dbReference>
<keyword evidence="3" id="KW-1185">Reference proteome</keyword>
<reference evidence="2 3" key="1">
    <citation type="submission" date="2024-07" db="EMBL/GenBank/DDBJ databases">
        <title>Genomic Encyclopedia of Type Strains, Phase V (KMG-V): Genome sequencing to study the core and pangenomes of soil and plant-associated prokaryotes.</title>
        <authorList>
            <person name="Whitman W."/>
        </authorList>
    </citation>
    <scope>NUCLEOTIDE SEQUENCE [LARGE SCALE GENOMIC DNA]</scope>
    <source>
        <strain evidence="2 3">USDA 415</strain>
    </source>
</reference>
<evidence type="ECO:0000313" key="3">
    <source>
        <dbReference type="Proteomes" id="UP001565471"/>
    </source>
</evidence>
<proteinExistence type="predicted"/>
<evidence type="ECO:0000256" key="1">
    <source>
        <dbReference type="SAM" id="MobiDB-lite"/>
    </source>
</evidence>
<dbReference type="GeneID" id="92951270"/>